<evidence type="ECO:0000256" key="2">
    <source>
        <dbReference type="ARBA" id="ARBA00022691"/>
    </source>
</evidence>
<organism evidence="3 4">
    <name type="scientific">Haloechinothrix salitolerans</name>
    <dbReference type="NCBI Taxonomy" id="926830"/>
    <lineage>
        <taxon>Bacteria</taxon>
        <taxon>Bacillati</taxon>
        <taxon>Actinomycetota</taxon>
        <taxon>Actinomycetes</taxon>
        <taxon>Pseudonocardiales</taxon>
        <taxon>Pseudonocardiaceae</taxon>
        <taxon>Haloechinothrix</taxon>
    </lineage>
</organism>
<keyword evidence="2" id="KW-0949">S-adenosyl-L-methionine</keyword>
<protein>
    <submittedName>
        <fullName evidence="3">Nicotianamine synthase family protein</fullName>
    </submittedName>
</protein>
<keyword evidence="1" id="KW-0808">Transferase</keyword>
<dbReference type="InterPro" id="IPR029063">
    <property type="entry name" value="SAM-dependent_MTases_sf"/>
</dbReference>
<dbReference type="Pfam" id="PF03059">
    <property type="entry name" value="NAS"/>
    <property type="match status" value="1"/>
</dbReference>
<dbReference type="PROSITE" id="PS51142">
    <property type="entry name" value="NAS"/>
    <property type="match status" value="1"/>
</dbReference>
<name>A0ABW2C0H4_9PSEU</name>
<reference evidence="4" key="1">
    <citation type="journal article" date="2019" name="Int. J. Syst. Evol. Microbiol.">
        <title>The Global Catalogue of Microorganisms (GCM) 10K type strain sequencing project: providing services to taxonomists for standard genome sequencing and annotation.</title>
        <authorList>
            <consortium name="The Broad Institute Genomics Platform"/>
            <consortium name="The Broad Institute Genome Sequencing Center for Infectious Disease"/>
            <person name="Wu L."/>
            <person name="Ma J."/>
        </authorList>
    </citation>
    <scope>NUCLEOTIDE SEQUENCE [LARGE SCALE GENOMIC DNA]</scope>
    <source>
        <strain evidence="4">KCTC 32255</strain>
    </source>
</reference>
<accession>A0ABW2C0H4</accession>
<dbReference type="Proteomes" id="UP001596337">
    <property type="component" value="Unassembled WGS sequence"/>
</dbReference>
<comment type="caution">
    <text evidence="3">The sequence shown here is derived from an EMBL/GenBank/DDBJ whole genome shotgun (WGS) entry which is preliminary data.</text>
</comment>
<evidence type="ECO:0000256" key="1">
    <source>
        <dbReference type="ARBA" id="ARBA00022679"/>
    </source>
</evidence>
<dbReference type="EMBL" id="JBHSXX010000001">
    <property type="protein sequence ID" value="MFC6868359.1"/>
    <property type="molecule type" value="Genomic_DNA"/>
</dbReference>
<evidence type="ECO:0000313" key="3">
    <source>
        <dbReference type="EMBL" id="MFC6868359.1"/>
    </source>
</evidence>
<gene>
    <name evidence="3" type="ORF">ACFQGD_14540</name>
</gene>
<dbReference type="PANTHER" id="PTHR32266:SF12">
    <property type="entry name" value="NICOTIANAMINE SYNTHASE 3"/>
    <property type="match status" value="1"/>
</dbReference>
<dbReference type="InterPro" id="IPR004298">
    <property type="entry name" value="Nicotian_synth"/>
</dbReference>
<keyword evidence="4" id="KW-1185">Reference proteome</keyword>
<dbReference type="RefSeq" id="WP_345398460.1">
    <property type="nucleotide sequence ID" value="NZ_BAABLA010000028.1"/>
</dbReference>
<proteinExistence type="predicted"/>
<sequence>MGDHQAQVSAASAVSRRVRQLRTRLESTADLRPCQEVNALFTELVGLCCTTPSPLADSALAQLDDEASATRRLCAVGETALELHWAHRVLAADDPGAELARFPYLDNYRELVRMELGAVFAAGGDRPRRVAVLGSGPLPLTGVVLARDYGASVLHVDRDLDSLQLGGKLTAALGVDATAAHADLDDPASGDVLRGERIADCDVVVLAALVGQDAVGKRAVSGRLARLLRPGTLVLVRSAVGLRSLLYPCVRAEDLAGLRVELEVHPHSEVVNSVLVARA</sequence>
<dbReference type="Gene3D" id="3.40.50.150">
    <property type="entry name" value="Vaccinia Virus protein VP39"/>
    <property type="match status" value="1"/>
</dbReference>
<dbReference type="InterPro" id="IPR036291">
    <property type="entry name" value="NAD(P)-bd_dom_sf"/>
</dbReference>
<dbReference type="PANTHER" id="PTHR32266">
    <property type="entry name" value="NICOTIANAMINE SYNTHASE 3"/>
    <property type="match status" value="1"/>
</dbReference>
<dbReference type="SUPFAM" id="SSF51735">
    <property type="entry name" value="NAD(P)-binding Rossmann-fold domains"/>
    <property type="match status" value="1"/>
</dbReference>
<evidence type="ECO:0000313" key="4">
    <source>
        <dbReference type="Proteomes" id="UP001596337"/>
    </source>
</evidence>